<keyword evidence="2" id="KW-1185">Reference proteome</keyword>
<reference evidence="1" key="1">
    <citation type="submission" date="2022-09" db="EMBL/GenBank/DDBJ databases">
        <title>Fusarium specimens isolated from Avocado Roots.</title>
        <authorList>
            <person name="Stajich J."/>
            <person name="Roper C."/>
            <person name="Heimlech-Rivalta G."/>
        </authorList>
    </citation>
    <scope>NUCLEOTIDE SEQUENCE</scope>
    <source>
        <strain evidence="1">CF00095</strain>
    </source>
</reference>
<evidence type="ECO:0000313" key="2">
    <source>
        <dbReference type="Proteomes" id="UP001152024"/>
    </source>
</evidence>
<name>A0ABQ8R6U3_FUSEQ</name>
<dbReference type="EMBL" id="JAOQBH010000012">
    <property type="protein sequence ID" value="KAJ4128076.1"/>
    <property type="molecule type" value="Genomic_DNA"/>
</dbReference>
<organism evidence="1 2">
    <name type="scientific">Fusarium equiseti</name>
    <name type="common">Fusarium scirpi</name>
    <dbReference type="NCBI Taxonomy" id="61235"/>
    <lineage>
        <taxon>Eukaryota</taxon>
        <taxon>Fungi</taxon>
        <taxon>Dikarya</taxon>
        <taxon>Ascomycota</taxon>
        <taxon>Pezizomycotina</taxon>
        <taxon>Sordariomycetes</taxon>
        <taxon>Hypocreomycetidae</taxon>
        <taxon>Hypocreales</taxon>
        <taxon>Nectriaceae</taxon>
        <taxon>Fusarium</taxon>
        <taxon>Fusarium incarnatum-equiseti species complex</taxon>
    </lineage>
</organism>
<sequence length="100" mass="11239">MKGARVEDSYARLETLLYIQCIDRLPALEYVRIEFIKEYQLDNDFFVPRTGTMAEIALAGCDISDHVMATIISIPEALQEYKVSVGALLTTDGGTNEYQD</sequence>
<comment type="caution">
    <text evidence="1">The sequence shown here is derived from an EMBL/GenBank/DDBJ whole genome shotgun (WGS) entry which is preliminary data.</text>
</comment>
<accession>A0ABQ8R6U3</accession>
<dbReference type="Proteomes" id="UP001152024">
    <property type="component" value="Unassembled WGS sequence"/>
</dbReference>
<protein>
    <submittedName>
        <fullName evidence="1">Uncharacterized protein</fullName>
    </submittedName>
</protein>
<proteinExistence type="predicted"/>
<evidence type="ECO:0000313" key="1">
    <source>
        <dbReference type="EMBL" id="KAJ4128076.1"/>
    </source>
</evidence>
<gene>
    <name evidence="1" type="ORF">NW768_008360</name>
</gene>